<gene>
    <name evidence="1" type="ORF">PGTG_17256</name>
</gene>
<accession>E3L359</accession>
<proteinExistence type="predicted"/>
<dbReference type="Proteomes" id="UP000008783">
    <property type="component" value="Unassembled WGS sequence"/>
</dbReference>
<reference key="1">
    <citation type="submission" date="2007-01" db="EMBL/GenBank/DDBJ databases">
        <title>The Genome Sequence of Puccinia graminis f. sp. tritici Strain CRL 75-36-700-3.</title>
        <authorList>
            <consortium name="The Broad Institute Genome Sequencing Platform"/>
            <person name="Birren B."/>
            <person name="Lander E."/>
            <person name="Galagan J."/>
            <person name="Nusbaum C."/>
            <person name="Devon K."/>
            <person name="Cuomo C."/>
            <person name="Jaffe D."/>
            <person name="Butler J."/>
            <person name="Alvarez P."/>
            <person name="Gnerre S."/>
            <person name="Grabherr M."/>
            <person name="Mauceli E."/>
            <person name="Brockman W."/>
            <person name="Young S."/>
            <person name="LaButti K."/>
            <person name="Sykes S."/>
            <person name="DeCaprio D."/>
            <person name="Crawford M."/>
            <person name="Koehrsen M."/>
            <person name="Engels R."/>
            <person name="Montgomery P."/>
            <person name="Pearson M."/>
            <person name="Howarth C."/>
            <person name="Larson L."/>
            <person name="White J."/>
            <person name="Zeng Q."/>
            <person name="Kodira C."/>
            <person name="Yandava C."/>
            <person name="Alvarado L."/>
            <person name="O'Leary S."/>
            <person name="Szabo L."/>
            <person name="Dean R."/>
            <person name="Schein J."/>
        </authorList>
    </citation>
    <scope>NUCLEOTIDE SEQUENCE</scope>
    <source>
        <strain>CRL 75-36-700-3</strain>
    </source>
</reference>
<sequence>MSPGFVRGGIGLVFITQSGEQKLSGFEVLSSPKVPQPILYTLGGLFPESARYASPEQLYLLNKTLFKNLLPSVDRKLKAKAFWEIGFGSGEGRGGVAGAFFRENRLIKVCNSLEGFLMASQGERASLVKSIKD</sequence>
<name>E3L359_PUCGT</name>
<dbReference type="AlphaFoldDB" id="E3L359"/>
<evidence type="ECO:0000313" key="1">
    <source>
        <dbReference type="EMBL" id="EFP90984.1"/>
    </source>
</evidence>
<protein>
    <submittedName>
        <fullName evidence="1">Uncharacterized protein</fullName>
    </submittedName>
</protein>
<dbReference type="HOGENOM" id="CLU_111247_0_0_1"/>
<organism evidence="1 2">
    <name type="scientific">Puccinia graminis f. sp. tritici (strain CRL 75-36-700-3 / race SCCL)</name>
    <name type="common">Black stem rust fungus</name>
    <dbReference type="NCBI Taxonomy" id="418459"/>
    <lineage>
        <taxon>Eukaryota</taxon>
        <taxon>Fungi</taxon>
        <taxon>Dikarya</taxon>
        <taxon>Basidiomycota</taxon>
        <taxon>Pucciniomycotina</taxon>
        <taxon>Pucciniomycetes</taxon>
        <taxon>Pucciniales</taxon>
        <taxon>Pucciniaceae</taxon>
        <taxon>Puccinia</taxon>
    </lineage>
</organism>
<dbReference type="KEGG" id="pgr:PGTG_17256"/>
<dbReference type="GeneID" id="10528480"/>
<reference evidence="2" key="2">
    <citation type="journal article" date="2011" name="Proc. Natl. Acad. Sci. U.S.A.">
        <title>Obligate biotrophy features unraveled by the genomic analysis of rust fungi.</title>
        <authorList>
            <person name="Duplessis S."/>
            <person name="Cuomo C.A."/>
            <person name="Lin Y.-C."/>
            <person name="Aerts A."/>
            <person name="Tisserant E."/>
            <person name="Veneault-Fourrey C."/>
            <person name="Joly D.L."/>
            <person name="Hacquard S."/>
            <person name="Amselem J."/>
            <person name="Cantarel B.L."/>
            <person name="Chiu R."/>
            <person name="Coutinho P.M."/>
            <person name="Feau N."/>
            <person name="Field M."/>
            <person name="Frey P."/>
            <person name="Gelhaye E."/>
            <person name="Goldberg J."/>
            <person name="Grabherr M.G."/>
            <person name="Kodira C.D."/>
            <person name="Kohler A."/>
            <person name="Kuees U."/>
            <person name="Lindquist E.A."/>
            <person name="Lucas S.M."/>
            <person name="Mago R."/>
            <person name="Mauceli E."/>
            <person name="Morin E."/>
            <person name="Murat C."/>
            <person name="Pangilinan J.L."/>
            <person name="Park R."/>
            <person name="Pearson M."/>
            <person name="Quesneville H."/>
            <person name="Rouhier N."/>
            <person name="Sakthikumar S."/>
            <person name="Salamov A.A."/>
            <person name="Schmutz J."/>
            <person name="Selles B."/>
            <person name="Shapiro H."/>
            <person name="Tanguay P."/>
            <person name="Tuskan G.A."/>
            <person name="Henrissat B."/>
            <person name="Van de Peer Y."/>
            <person name="Rouze P."/>
            <person name="Ellis J.G."/>
            <person name="Dodds P.N."/>
            <person name="Schein J.E."/>
            <person name="Zhong S."/>
            <person name="Hamelin R.C."/>
            <person name="Grigoriev I.V."/>
            <person name="Szabo L.J."/>
            <person name="Martin F."/>
        </authorList>
    </citation>
    <scope>NUCLEOTIDE SEQUENCE [LARGE SCALE GENOMIC DNA]</scope>
    <source>
        <strain evidence="2">CRL 75-36-700-3 / race SCCL</strain>
    </source>
</reference>
<dbReference type="EMBL" id="DS178339">
    <property type="protein sequence ID" value="EFP90984.1"/>
    <property type="molecule type" value="Genomic_DNA"/>
</dbReference>
<dbReference type="VEuPathDB" id="FungiDB:PGTG_17256"/>
<dbReference type="InParanoid" id="E3L359"/>
<dbReference type="RefSeq" id="XP_003335403.1">
    <property type="nucleotide sequence ID" value="XM_003335355.1"/>
</dbReference>
<dbReference type="OrthoDB" id="447103at2759"/>
<evidence type="ECO:0000313" key="2">
    <source>
        <dbReference type="Proteomes" id="UP000008783"/>
    </source>
</evidence>
<keyword evidence="2" id="KW-1185">Reference proteome</keyword>